<evidence type="ECO:0000313" key="2">
    <source>
        <dbReference type="EMBL" id="CAL4093119.1"/>
    </source>
</evidence>
<evidence type="ECO:0000313" key="3">
    <source>
        <dbReference type="Proteomes" id="UP001497623"/>
    </source>
</evidence>
<dbReference type="Proteomes" id="UP001497623">
    <property type="component" value="Unassembled WGS sequence"/>
</dbReference>
<sequence>GVCEMNTDKCKCIPGTIGDFCSIKDSKKTVNVKFTLEDKAYTNDLSDRESSKFKEVEKHINEMVKSIFGSKLKSFSVVNFHRGSTKEKFQFIRAHAVISIDEM</sequence>
<dbReference type="EMBL" id="CAXKWB010008941">
    <property type="protein sequence ID" value="CAL4093119.1"/>
    <property type="molecule type" value="Genomic_DNA"/>
</dbReference>
<proteinExistence type="predicted"/>
<dbReference type="Pfam" id="PF01390">
    <property type="entry name" value="SEA"/>
    <property type="match status" value="1"/>
</dbReference>
<dbReference type="InterPro" id="IPR000082">
    <property type="entry name" value="SEA_dom"/>
</dbReference>
<feature type="non-terminal residue" evidence="2">
    <location>
        <position position="103"/>
    </location>
</feature>
<gene>
    <name evidence="2" type="ORF">MNOR_LOCUS14728</name>
</gene>
<dbReference type="SUPFAM" id="SSF82671">
    <property type="entry name" value="SEA domain"/>
    <property type="match status" value="1"/>
</dbReference>
<accession>A0AAV2QRY6</accession>
<comment type="caution">
    <text evidence="2">The sequence shown here is derived from an EMBL/GenBank/DDBJ whole genome shotgun (WGS) entry which is preliminary data.</text>
</comment>
<dbReference type="Gene3D" id="3.30.70.960">
    <property type="entry name" value="SEA domain"/>
    <property type="match status" value="1"/>
</dbReference>
<evidence type="ECO:0000259" key="1">
    <source>
        <dbReference type="PROSITE" id="PS00022"/>
    </source>
</evidence>
<feature type="domain" description="EGF-like" evidence="1">
    <location>
        <begin position="10"/>
        <end position="21"/>
    </location>
</feature>
<keyword evidence="3" id="KW-1185">Reference proteome</keyword>
<dbReference type="AlphaFoldDB" id="A0AAV2QRY6"/>
<organism evidence="2 3">
    <name type="scientific">Meganyctiphanes norvegica</name>
    <name type="common">Northern krill</name>
    <name type="synonym">Thysanopoda norvegica</name>
    <dbReference type="NCBI Taxonomy" id="48144"/>
    <lineage>
        <taxon>Eukaryota</taxon>
        <taxon>Metazoa</taxon>
        <taxon>Ecdysozoa</taxon>
        <taxon>Arthropoda</taxon>
        <taxon>Crustacea</taxon>
        <taxon>Multicrustacea</taxon>
        <taxon>Malacostraca</taxon>
        <taxon>Eumalacostraca</taxon>
        <taxon>Eucarida</taxon>
        <taxon>Euphausiacea</taxon>
        <taxon>Euphausiidae</taxon>
        <taxon>Meganyctiphanes</taxon>
    </lineage>
</organism>
<reference evidence="2 3" key="1">
    <citation type="submission" date="2024-05" db="EMBL/GenBank/DDBJ databases">
        <authorList>
            <person name="Wallberg A."/>
        </authorList>
    </citation>
    <scope>NUCLEOTIDE SEQUENCE [LARGE SCALE GENOMIC DNA]</scope>
</reference>
<dbReference type="InterPro" id="IPR036364">
    <property type="entry name" value="SEA_dom_sf"/>
</dbReference>
<protein>
    <recommendedName>
        <fullName evidence="1">EGF-like domain-containing protein</fullName>
    </recommendedName>
</protein>
<dbReference type="PROSITE" id="PS00022">
    <property type="entry name" value="EGF_1"/>
    <property type="match status" value="1"/>
</dbReference>
<dbReference type="InterPro" id="IPR000742">
    <property type="entry name" value="EGF"/>
</dbReference>
<feature type="non-terminal residue" evidence="2">
    <location>
        <position position="1"/>
    </location>
</feature>
<name>A0AAV2QRY6_MEGNR</name>